<proteinExistence type="predicted"/>
<gene>
    <name evidence="1" type="ORF">CDAUBV1_LOCUS14096</name>
</gene>
<comment type="caution">
    <text evidence="1">The sequence shown here is derived from an EMBL/GenBank/DDBJ whole genome shotgun (WGS) entry which is preliminary data.</text>
</comment>
<reference evidence="1" key="1">
    <citation type="submission" date="2024-06" db="EMBL/GenBank/DDBJ databases">
        <authorList>
            <person name="Liu X."/>
            <person name="Lenzi L."/>
            <person name="Haldenby T S."/>
            <person name="Uol C."/>
        </authorList>
    </citation>
    <scope>NUCLEOTIDE SEQUENCE</scope>
</reference>
<name>A0AAV2TNP9_CALDB</name>
<dbReference type="EMBL" id="CAXLJL010000578">
    <property type="protein sequence ID" value="CAL5139047.1"/>
    <property type="molecule type" value="Genomic_DNA"/>
</dbReference>
<organism evidence="1 2">
    <name type="scientific">Calicophoron daubneyi</name>
    <name type="common">Rumen fluke</name>
    <name type="synonym">Paramphistomum daubneyi</name>
    <dbReference type="NCBI Taxonomy" id="300641"/>
    <lineage>
        <taxon>Eukaryota</taxon>
        <taxon>Metazoa</taxon>
        <taxon>Spiralia</taxon>
        <taxon>Lophotrochozoa</taxon>
        <taxon>Platyhelminthes</taxon>
        <taxon>Trematoda</taxon>
        <taxon>Digenea</taxon>
        <taxon>Plagiorchiida</taxon>
        <taxon>Pronocephalata</taxon>
        <taxon>Paramphistomoidea</taxon>
        <taxon>Paramphistomidae</taxon>
        <taxon>Calicophoron</taxon>
    </lineage>
</organism>
<dbReference type="Proteomes" id="UP001497525">
    <property type="component" value="Unassembled WGS sequence"/>
</dbReference>
<dbReference type="AlphaFoldDB" id="A0AAV2TNP9"/>
<evidence type="ECO:0000313" key="2">
    <source>
        <dbReference type="Proteomes" id="UP001497525"/>
    </source>
</evidence>
<sequence>MIADATVLDLALPLDCDDGPSTRVSNDLNTETIIEEFIQFKLKKQGKLLQRRSGPSDIETQVLVGRLIEISNELEVRYGEQLNQDAQLWIQSASFESFVQIAKGPISDTEQNPVKAVVCRFTRLWSWFEYWRPPGFCRLTGSGCVFCSKSDLMLPYQFPVHPFCVCATYCVYSRWLCDNQAIDIPD</sequence>
<evidence type="ECO:0000313" key="1">
    <source>
        <dbReference type="EMBL" id="CAL5139047.1"/>
    </source>
</evidence>
<accession>A0AAV2TNP9</accession>
<protein>
    <submittedName>
        <fullName evidence="1">Uncharacterized protein</fullName>
    </submittedName>
</protein>